<gene>
    <name evidence="1" type="ORF">POPTR_001G176800v4</name>
</gene>
<reference evidence="1 2" key="1">
    <citation type="journal article" date="2006" name="Science">
        <title>The genome of black cottonwood, Populus trichocarpa (Torr. &amp; Gray).</title>
        <authorList>
            <person name="Tuskan G.A."/>
            <person name="Difazio S."/>
            <person name="Jansson S."/>
            <person name="Bohlmann J."/>
            <person name="Grigoriev I."/>
            <person name="Hellsten U."/>
            <person name="Putnam N."/>
            <person name="Ralph S."/>
            <person name="Rombauts S."/>
            <person name="Salamov A."/>
            <person name="Schein J."/>
            <person name="Sterck L."/>
            <person name="Aerts A."/>
            <person name="Bhalerao R.R."/>
            <person name="Bhalerao R.P."/>
            <person name="Blaudez D."/>
            <person name="Boerjan W."/>
            <person name="Brun A."/>
            <person name="Brunner A."/>
            <person name="Busov V."/>
            <person name="Campbell M."/>
            <person name="Carlson J."/>
            <person name="Chalot M."/>
            <person name="Chapman J."/>
            <person name="Chen G.L."/>
            <person name="Cooper D."/>
            <person name="Coutinho P.M."/>
            <person name="Couturier J."/>
            <person name="Covert S."/>
            <person name="Cronk Q."/>
            <person name="Cunningham R."/>
            <person name="Davis J."/>
            <person name="Degroeve S."/>
            <person name="Dejardin A."/>
            <person name="Depamphilis C."/>
            <person name="Detter J."/>
            <person name="Dirks B."/>
            <person name="Dubchak I."/>
            <person name="Duplessis S."/>
            <person name="Ehlting J."/>
            <person name="Ellis B."/>
            <person name="Gendler K."/>
            <person name="Goodstein D."/>
            <person name="Gribskov M."/>
            <person name="Grimwood J."/>
            <person name="Groover A."/>
            <person name="Gunter L."/>
            <person name="Hamberger B."/>
            <person name="Heinze B."/>
            <person name="Helariutta Y."/>
            <person name="Henrissat B."/>
            <person name="Holligan D."/>
            <person name="Holt R."/>
            <person name="Huang W."/>
            <person name="Islam-Faridi N."/>
            <person name="Jones S."/>
            <person name="Jones-Rhoades M."/>
            <person name="Jorgensen R."/>
            <person name="Joshi C."/>
            <person name="Kangasjarvi J."/>
            <person name="Karlsson J."/>
            <person name="Kelleher C."/>
            <person name="Kirkpatrick R."/>
            <person name="Kirst M."/>
            <person name="Kohler A."/>
            <person name="Kalluri U."/>
            <person name="Larimer F."/>
            <person name="Leebens-Mack J."/>
            <person name="Leple J.C."/>
            <person name="Locascio P."/>
            <person name="Lou Y."/>
            <person name="Lucas S."/>
            <person name="Martin F."/>
            <person name="Montanini B."/>
            <person name="Napoli C."/>
            <person name="Nelson D.R."/>
            <person name="Nelson C."/>
            <person name="Nieminen K."/>
            <person name="Nilsson O."/>
            <person name="Pereda V."/>
            <person name="Peter G."/>
            <person name="Philippe R."/>
            <person name="Pilate G."/>
            <person name="Poliakov A."/>
            <person name="Razumovskaya J."/>
            <person name="Richardson P."/>
            <person name="Rinaldi C."/>
            <person name="Ritland K."/>
            <person name="Rouze P."/>
            <person name="Ryaboy D."/>
            <person name="Schmutz J."/>
            <person name="Schrader J."/>
            <person name="Segerman B."/>
            <person name="Shin H."/>
            <person name="Siddiqui A."/>
            <person name="Sterky F."/>
            <person name="Terry A."/>
            <person name="Tsai C.J."/>
            <person name="Uberbacher E."/>
            <person name="Unneberg P."/>
            <person name="Vahala J."/>
            <person name="Wall K."/>
            <person name="Wessler S."/>
            <person name="Yang G."/>
            <person name="Yin T."/>
            <person name="Douglas C."/>
            <person name="Marra M."/>
            <person name="Sandberg G."/>
            <person name="Van de Peer Y."/>
            <person name="Rokhsar D."/>
        </authorList>
    </citation>
    <scope>NUCLEOTIDE SEQUENCE [LARGE SCALE GENOMIC DNA]</scope>
    <source>
        <strain evidence="2">cv. Nisqually</strain>
    </source>
</reference>
<organism evidence="1 2">
    <name type="scientific">Populus trichocarpa</name>
    <name type="common">Western balsam poplar</name>
    <name type="synonym">Populus balsamifera subsp. trichocarpa</name>
    <dbReference type="NCBI Taxonomy" id="3694"/>
    <lineage>
        <taxon>Eukaryota</taxon>
        <taxon>Viridiplantae</taxon>
        <taxon>Streptophyta</taxon>
        <taxon>Embryophyta</taxon>
        <taxon>Tracheophyta</taxon>
        <taxon>Spermatophyta</taxon>
        <taxon>Magnoliopsida</taxon>
        <taxon>eudicotyledons</taxon>
        <taxon>Gunneridae</taxon>
        <taxon>Pentapetalae</taxon>
        <taxon>rosids</taxon>
        <taxon>fabids</taxon>
        <taxon>Malpighiales</taxon>
        <taxon>Salicaceae</taxon>
        <taxon>Saliceae</taxon>
        <taxon>Populus</taxon>
    </lineage>
</organism>
<accession>A0ACC0TK85</accession>
<keyword evidence="2" id="KW-1185">Reference proteome</keyword>
<name>A0ACC0TK85_POPTR</name>
<evidence type="ECO:0000313" key="1">
    <source>
        <dbReference type="EMBL" id="KAI9401824.1"/>
    </source>
</evidence>
<dbReference type="Proteomes" id="UP000006729">
    <property type="component" value="Chromosome 1"/>
</dbReference>
<sequence>MCVCVSDLFSPKKFRLFVQYCVESFICFGYGITCGLNVLIDYILMAVMIFSLLFMCTGDVCALINCGHGTCKASNASLLGFECECNSGWKKEIGPLTFPSCVIPNCTIDLGCGNGASPPPAASQPPPFNLSNPCNLVWCGDGTCVANGTGHICQCNQGSSNLLNETDLACFKQCSFGEDCIGLLLGMLLSPPSVQLPPPTPVPPPPPPSSSASPKTNGPTGSTGATSSLRNLHASSMILLAATLLTWL</sequence>
<protein>
    <submittedName>
        <fullName evidence="1">Uncharacterized protein</fullName>
    </submittedName>
</protein>
<dbReference type="EMBL" id="CM009290">
    <property type="protein sequence ID" value="KAI9401824.1"/>
    <property type="molecule type" value="Genomic_DNA"/>
</dbReference>
<comment type="caution">
    <text evidence="1">The sequence shown here is derived from an EMBL/GenBank/DDBJ whole genome shotgun (WGS) entry which is preliminary data.</text>
</comment>
<evidence type="ECO:0000313" key="2">
    <source>
        <dbReference type="Proteomes" id="UP000006729"/>
    </source>
</evidence>
<proteinExistence type="predicted"/>